<dbReference type="InterPro" id="IPR011009">
    <property type="entry name" value="Kinase-like_dom_sf"/>
</dbReference>
<gene>
    <name evidence="2" type="ORF">BKA14_005692</name>
</gene>
<evidence type="ECO:0000313" key="3">
    <source>
        <dbReference type="Proteomes" id="UP000542742"/>
    </source>
</evidence>
<evidence type="ECO:0000313" key="2">
    <source>
        <dbReference type="EMBL" id="MBB4695544.1"/>
    </source>
</evidence>
<dbReference type="Pfam" id="PF01636">
    <property type="entry name" value="APH"/>
    <property type="match status" value="1"/>
</dbReference>
<dbReference type="SUPFAM" id="SSF56112">
    <property type="entry name" value="Protein kinase-like (PK-like)"/>
    <property type="match status" value="1"/>
</dbReference>
<comment type="caution">
    <text evidence="2">The sequence shown here is derived from an EMBL/GenBank/DDBJ whole genome shotgun (WGS) entry which is preliminary data.</text>
</comment>
<dbReference type="RefSeq" id="WP_239093351.1">
    <property type="nucleotide sequence ID" value="NZ_BOMC01000067.1"/>
</dbReference>
<keyword evidence="3" id="KW-1185">Reference proteome</keyword>
<proteinExistence type="predicted"/>
<sequence length="246" mass="26661">MTPVETGVISDVAVVLGTSTGRFFCKGAAAGNPMGWMHRNEARINACLPPPLPRLRWQVERDDWLLLGFEYVAGRHPDLAPGSSDLPAMATALSAMASKLTPCPAVRVQPATVRWADHIPAEMVDGDTLIHTDVTPYNFLLHDGGVTLVDWSMPCRGAAWIDTALMVIRLVRAGHSPEQAEGWAGLVPVWSAARREAVDAFAAGIATLSREREQQRPSASHLGPLADAAAWWSRYRSKPRAGARRA</sequence>
<dbReference type="AlphaFoldDB" id="A0A7W7G4D9"/>
<accession>A0A7W7G4D9</accession>
<organism evidence="2 3">
    <name type="scientific">Paractinoplanes abujensis</name>
    <dbReference type="NCBI Taxonomy" id="882441"/>
    <lineage>
        <taxon>Bacteria</taxon>
        <taxon>Bacillati</taxon>
        <taxon>Actinomycetota</taxon>
        <taxon>Actinomycetes</taxon>
        <taxon>Micromonosporales</taxon>
        <taxon>Micromonosporaceae</taxon>
        <taxon>Paractinoplanes</taxon>
    </lineage>
</organism>
<evidence type="ECO:0000259" key="1">
    <source>
        <dbReference type="Pfam" id="PF01636"/>
    </source>
</evidence>
<reference evidence="2 3" key="1">
    <citation type="submission" date="2020-08" db="EMBL/GenBank/DDBJ databases">
        <title>Sequencing the genomes of 1000 actinobacteria strains.</title>
        <authorList>
            <person name="Klenk H.-P."/>
        </authorList>
    </citation>
    <scope>NUCLEOTIDE SEQUENCE [LARGE SCALE GENOMIC DNA]</scope>
    <source>
        <strain evidence="2 3">DSM 45518</strain>
    </source>
</reference>
<name>A0A7W7G4D9_9ACTN</name>
<dbReference type="Proteomes" id="UP000542742">
    <property type="component" value="Unassembled WGS sequence"/>
</dbReference>
<dbReference type="EMBL" id="JACHMF010000001">
    <property type="protein sequence ID" value="MBB4695544.1"/>
    <property type="molecule type" value="Genomic_DNA"/>
</dbReference>
<protein>
    <recommendedName>
        <fullName evidence="1">Aminoglycoside phosphotransferase domain-containing protein</fullName>
    </recommendedName>
</protein>
<dbReference type="InterPro" id="IPR002575">
    <property type="entry name" value="Aminoglycoside_PTrfase"/>
</dbReference>
<feature type="domain" description="Aminoglycoside phosphotransferase" evidence="1">
    <location>
        <begin position="108"/>
        <end position="184"/>
    </location>
</feature>
<dbReference type="Gene3D" id="3.90.1200.10">
    <property type="match status" value="1"/>
</dbReference>